<comment type="similarity">
    <text evidence="2 7">Belongs to the cytochrome P450 family.</text>
</comment>
<proteinExistence type="inferred from homology"/>
<comment type="cofactor">
    <cofactor evidence="1">
        <name>heme</name>
        <dbReference type="ChEBI" id="CHEBI:30413"/>
    </cofactor>
</comment>
<dbReference type="Proteomes" id="UP001642540">
    <property type="component" value="Unassembled WGS sequence"/>
</dbReference>
<dbReference type="PRINTS" id="PR00463">
    <property type="entry name" value="EP450I"/>
</dbReference>
<protein>
    <recommendedName>
        <fullName evidence="11">Cytochrome P450 307a1</fullName>
    </recommendedName>
</protein>
<evidence type="ECO:0000256" key="5">
    <source>
        <dbReference type="ARBA" id="ARBA00023004"/>
    </source>
</evidence>
<dbReference type="InterPro" id="IPR017972">
    <property type="entry name" value="Cyt_P450_CS"/>
</dbReference>
<keyword evidence="4 7" id="KW-0560">Oxidoreductase</keyword>
<dbReference type="InterPro" id="IPR036396">
    <property type="entry name" value="Cyt_P450_sf"/>
</dbReference>
<name>A0ABP1QZX2_9HEXA</name>
<dbReference type="SUPFAM" id="SSF48264">
    <property type="entry name" value="Cytochrome P450"/>
    <property type="match status" value="1"/>
</dbReference>
<reference evidence="9 10" key="1">
    <citation type="submission" date="2024-08" db="EMBL/GenBank/DDBJ databases">
        <authorList>
            <person name="Cucini C."/>
            <person name="Frati F."/>
        </authorList>
    </citation>
    <scope>NUCLEOTIDE SEQUENCE [LARGE SCALE GENOMIC DNA]</scope>
</reference>
<feature type="transmembrane region" description="Helical" evidence="8">
    <location>
        <begin position="12"/>
        <end position="28"/>
    </location>
</feature>
<dbReference type="PROSITE" id="PS00086">
    <property type="entry name" value="CYTOCHROME_P450"/>
    <property type="match status" value="1"/>
</dbReference>
<evidence type="ECO:0000256" key="4">
    <source>
        <dbReference type="ARBA" id="ARBA00023002"/>
    </source>
</evidence>
<dbReference type="InterPro" id="IPR001128">
    <property type="entry name" value="Cyt_P450"/>
</dbReference>
<organism evidence="9 10">
    <name type="scientific">Orchesella dallaii</name>
    <dbReference type="NCBI Taxonomy" id="48710"/>
    <lineage>
        <taxon>Eukaryota</taxon>
        <taxon>Metazoa</taxon>
        <taxon>Ecdysozoa</taxon>
        <taxon>Arthropoda</taxon>
        <taxon>Hexapoda</taxon>
        <taxon>Collembola</taxon>
        <taxon>Entomobryomorpha</taxon>
        <taxon>Entomobryoidea</taxon>
        <taxon>Orchesellidae</taxon>
        <taxon>Orchesellinae</taxon>
        <taxon>Orchesella</taxon>
    </lineage>
</organism>
<comment type="caution">
    <text evidence="9">The sequence shown here is derived from an EMBL/GenBank/DDBJ whole genome shotgun (WGS) entry which is preliminary data.</text>
</comment>
<keyword evidence="8" id="KW-0472">Membrane</keyword>
<evidence type="ECO:0000313" key="10">
    <source>
        <dbReference type="Proteomes" id="UP001642540"/>
    </source>
</evidence>
<evidence type="ECO:0000256" key="1">
    <source>
        <dbReference type="ARBA" id="ARBA00001971"/>
    </source>
</evidence>
<dbReference type="Gene3D" id="1.10.630.10">
    <property type="entry name" value="Cytochrome P450"/>
    <property type="match status" value="1"/>
</dbReference>
<keyword evidence="7" id="KW-0349">Heme</keyword>
<keyword evidence="3 7" id="KW-0479">Metal-binding</keyword>
<keyword evidence="6 7" id="KW-0503">Monooxygenase</keyword>
<dbReference type="Pfam" id="PF00067">
    <property type="entry name" value="p450"/>
    <property type="match status" value="1"/>
</dbReference>
<dbReference type="EMBL" id="CAXLJM020000051">
    <property type="protein sequence ID" value="CAL8115714.1"/>
    <property type="molecule type" value="Genomic_DNA"/>
</dbReference>
<sequence>MKPTNQTNSWTTVAASFVLSILFIYILTRRKRGSAISHCASKILPSPFQLPIIGHLYLLNGNPFAVMTNLSKKYGDIYRLQLGTVKTVVVSSMRLIRKVLIEQGADFGDRPDFMRYNILFSNDRGNSLAFCDWSRVQKTRRALARRFCHTGIYEDKISAAIGRSEVQLLNALQQDQENFGCAAKRLKLNVQKACASIFFDFFCSEIIEDWEGDQDFLQTVQKFDEIFWEINQSHPTDVLPGLAPIFRSHLNQVAGMGKFIRDLVVRRIIEPHMERLDKDNLEDFVDILLAHLEEAEPESMLTMDQVLYELEDFLGGHSAVSNLVGRAIVEIATVTGLSKTIYKQHFEVGNKDYILAVIYETLRKTSSPIVPHVASADAYLDGYLIQKGTMVIINNYELNTSSEYWNDPHIFIPERFLTETGKFCKPSHFIPFSNGRRACMGYQLVEKVAADLILGIIKNFDITPTQKPNILPQSCVAIHPDEQLRVNLVPRDS</sequence>
<keyword evidence="5 7" id="KW-0408">Iron</keyword>
<evidence type="ECO:0000256" key="3">
    <source>
        <dbReference type="ARBA" id="ARBA00022723"/>
    </source>
</evidence>
<keyword evidence="10" id="KW-1185">Reference proteome</keyword>
<evidence type="ECO:0000256" key="8">
    <source>
        <dbReference type="SAM" id="Phobius"/>
    </source>
</evidence>
<evidence type="ECO:0000256" key="2">
    <source>
        <dbReference type="ARBA" id="ARBA00010617"/>
    </source>
</evidence>
<evidence type="ECO:0000256" key="6">
    <source>
        <dbReference type="ARBA" id="ARBA00023033"/>
    </source>
</evidence>
<dbReference type="PANTHER" id="PTHR24303">
    <property type="entry name" value="HEME-BINDING MONOOXYGENASE FAMILY"/>
    <property type="match status" value="1"/>
</dbReference>
<keyword evidence="8" id="KW-1133">Transmembrane helix</keyword>
<evidence type="ECO:0008006" key="11">
    <source>
        <dbReference type="Google" id="ProtNLM"/>
    </source>
</evidence>
<evidence type="ECO:0000256" key="7">
    <source>
        <dbReference type="RuleBase" id="RU000461"/>
    </source>
</evidence>
<dbReference type="PANTHER" id="PTHR24303:SF31">
    <property type="entry name" value="CYTOCHROME P450 307A1-RELATED"/>
    <property type="match status" value="1"/>
</dbReference>
<evidence type="ECO:0000313" key="9">
    <source>
        <dbReference type="EMBL" id="CAL8115714.1"/>
    </source>
</evidence>
<accession>A0ABP1QZX2</accession>
<dbReference type="InterPro" id="IPR002401">
    <property type="entry name" value="Cyt_P450_E_grp-I"/>
</dbReference>
<keyword evidence="8" id="KW-0812">Transmembrane</keyword>
<gene>
    <name evidence="9" type="ORF">ODALV1_LOCUS16982</name>
</gene>